<evidence type="ECO:0000313" key="1">
    <source>
        <dbReference type="EMBL" id="KAK8892608.1"/>
    </source>
</evidence>
<dbReference type="Gene3D" id="3.40.50.12480">
    <property type="match status" value="1"/>
</dbReference>
<dbReference type="InterPro" id="IPR053139">
    <property type="entry name" value="Surface_bspA-like"/>
</dbReference>
<dbReference type="Gene3D" id="3.80.10.10">
    <property type="entry name" value="Ribonuclease Inhibitor"/>
    <property type="match status" value="11"/>
</dbReference>
<dbReference type="SUPFAM" id="SSF52058">
    <property type="entry name" value="L domain-like"/>
    <property type="match status" value="7"/>
</dbReference>
<comment type="caution">
    <text evidence="1">The sequence shown here is derived from an EMBL/GenBank/DDBJ whole genome shotgun (WGS) entry which is preliminary data.</text>
</comment>
<evidence type="ECO:0000313" key="2">
    <source>
        <dbReference type="Proteomes" id="UP001470230"/>
    </source>
</evidence>
<keyword evidence="2" id="KW-1185">Reference proteome</keyword>
<dbReference type="InterPro" id="IPR026906">
    <property type="entry name" value="LRR_5"/>
</dbReference>
<name>A0ABR2KP40_9EUKA</name>
<organism evidence="1 2">
    <name type="scientific">Tritrichomonas musculus</name>
    <dbReference type="NCBI Taxonomy" id="1915356"/>
    <lineage>
        <taxon>Eukaryota</taxon>
        <taxon>Metamonada</taxon>
        <taxon>Parabasalia</taxon>
        <taxon>Tritrichomonadida</taxon>
        <taxon>Tritrichomonadidae</taxon>
        <taxon>Tritrichomonas</taxon>
    </lineage>
</organism>
<dbReference type="PANTHER" id="PTHR45661:SF3">
    <property type="entry name" value="IG-LIKE DOMAIN-CONTAINING PROTEIN"/>
    <property type="match status" value="1"/>
</dbReference>
<dbReference type="EMBL" id="JAPFFF010000004">
    <property type="protein sequence ID" value="KAK8892608.1"/>
    <property type="molecule type" value="Genomic_DNA"/>
</dbReference>
<protein>
    <recommendedName>
        <fullName evidence="3">Surface antigen BspA-like</fullName>
    </recommendedName>
</protein>
<sequence length="1549" mass="178019">MIRISDGNIQYELNEEDNTAKVYHTECYCTVKRSVTFDSKEYLVVGIKEGCLHNEIMVSEHYLEFDHDVQINSIEKNTFINAPYIMELSIPPSIKELKDGWCKSTECLNYIFISPENENFKLIDCQLMVGKTNIKNKDFDDLLFCIRKIVYVNIPPNITRISSFSFSNCFKLKFFEIPENSKLYTICHDAFNGSPIRYLFIPSQLAELKNGWCANTPILNEICISPKNKHFKLIEEKMIVGKSCPDSEVYDVLEFACRDIEEAKIPSCIKYISPFCFEKCKRLKSIRFNDDSNITIIGNDAFGKTHIESLYIPAHLTELKKGWCANIPNLNEIYVSSKNKHFKLIEEKMIVGKSCPDNEVYDVLEFACRDIEEAKIPSYIKYISPFCFEKCRLLQKVQFSKDSKLISIGKYAFSQSLIESITIPKYCEQIQEGAFFKCDYLQSIIFHEDSKLQIIDEKAFSNSSLISIKIPKHVKTIKRDAFSDCHLLINATFHKNSELNFIGQQSFMNSSLIEIKIPDQVKEIDRKAFYQCRCLKDVYFPENSQIVSIGDYAFFNTSIKNVYIPSKTKFIRVAAFAECNELENVSFGHNSELFYISKNAFFLDPIKKIVVPASVKFIDNEAFFGEFDLQLEYETNSNIRKLNNFLSFGNSKRLFIPDNVKEIEVYDYFDEQIAQISLSPRNTNFKIIDEKIIVGKSDQNKKAFDILIFACRDIDKVKIPSQIKRISSHCFEKCNKLTTVEFEPNSNLISIDEKAFESSMIENIIIPNHVKTIGKNAFCNCQNLKSIKISDDSELEFIDEDAFEKTSIKSIFLPKNFKPKSLQLFSNAIEFVSVSAKNKNIKVINDKMIVEKSEENKEEFDTLVFGFRDITCVTIPKYIKYISQYCFYNCQKLKKINFEKNSELISIGKKAFENSSIENISIPYQLKKIESSAFSSTKKLKTVIFPNNTEIEIIEERAFEFSSINSIKYPDNLTTIEKDVFLVCDKLNSIQFTPNSKLTKIKRAAFAGSNIIEIRIPSHVKTIGFDAFARCENLKTVIFDKDSELTKIKCGAFQNSGIEKIIIPRHVKLIFPCAFSNCINLTKVEFQPNSELETIYDLTFNSISAQKIQIPKSVKKIIGSSFAKNANLIELELDENSEINTYSVSNICDTSISQIYIPSKVYDLDVENFYGEIDNLKRISISPKNKYLKSLDDDQIIIESSKKNSYDTLLTVCPQIENVIIPSHIKYISAFCFYDRQNIKRIEFPENSKLQTIYNGAFSKTNIEEITIPPHIQSISKTFRDCENLKVVDFASNSELRKIGKLTFSHSKIEKLFIPTNVVELKDGWCSNITNLTQILISPKNKNFKLIENKMIVGKSNPKSDVFDVLEFACRDIKEAKIPSDIKYISSYCFENCKKLEIIEFPQNSQLIKIGKNGFANSSISHISIPKHCKYIYENCFKFASQLKNIEFHINSEIECISYKSFASSNISSITIPSKVFLTRPDAFFECFNLNSVSVLGDFVCLQNDTFNKCNNLSFIEFPNASKIQIYSKTFVNSNIMIFINHGSQISFH</sequence>
<dbReference type="InterPro" id="IPR032675">
    <property type="entry name" value="LRR_dom_sf"/>
</dbReference>
<dbReference type="Proteomes" id="UP001470230">
    <property type="component" value="Unassembled WGS sequence"/>
</dbReference>
<dbReference type="Pfam" id="PF13306">
    <property type="entry name" value="LRR_5"/>
    <property type="match status" value="10"/>
</dbReference>
<proteinExistence type="predicted"/>
<dbReference type="PANTHER" id="PTHR45661">
    <property type="entry name" value="SURFACE ANTIGEN"/>
    <property type="match status" value="1"/>
</dbReference>
<accession>A0ABR2KP40</accession>
<evidence type="ECO:0008006" key="3">
    <source>
        <dbReference type="Google" id="ProtNLM"/>
    </source>
</evidence>
<reference evidence="1 2" key="1">
    <citation type="submission" date="2024-04" db="EMBL/GenBank/DDBJ databases">
        <title>Tritrichomonas musculus Genome.</title>
        <authorList>
            <person name="Alves-Ferreira E."/>
            <person name="Grigg M."/>
            <person name="Lorenzi H."/>
            <person name="Galac M."/>
        </authorList>
    </citation>
    <scope>NUCLEOTIDE SEQUENCE [LARGE SCALE GENOMIC DNA]</scope>
    <source>
        <strain evidence="1 2">EAF2021</strain>
    </source>
</reference>
<gene>
    <name evidence="1" type="ORF">M9Y10_029847</name>
</gene>